<evidence type="ECO:0000256" key="6">
    <source>
        <dbReference type="ARBA" id="ARBA00038076"/>
    </source>
</evidence>
<dbReference type="RefSeq" id="WP_132769457.1">
    <property type="nucleotide sequence ID" value="NZ_SMAB01000014.1"/>
</dbReference>
<dbReference type="Proteomes" id="UP000295788">
    <property type="component" value="Unassembled WGS sequence"/>
</dbReference>
<dbReference type="OrthoDB" id="9770036at2"/>
<keyword evidence="3 7" id="KW-0812">Transmembrane</keyword>
<sequence>MSFIESMKVSLRSIRANKLRSFLTMLGIVIGVSAVIAMVSIGQGASSSITSQINGLGSNLLIVSSGQAKQGSVNFGAGSLNTLSLNDADAIAKKESIAAVAPTVNKQSQVVWRDQSYTTSIEGTTEKYSEVRNTKVQQGRFINQFDVAGQSNVAVVGPEVVTNLFGSMNTDPIGQTIQIDQIPFTIIGVLTSQGSSGIINNDDRVIIPITTAMNRLSGQTNIRTIYVSAKSSDMMDQAQFDIQQALREQHHISPLDDDDFQINSQSQILNTAQGITSIMTALLSGIAGISLLVGGIGIMNIMLVSVTERTREIGIRKAIGATKGDIQRQFLIESMTLSLFGGFIGILIGIGGATLISKFTSLTTTISLSPILYSFLTSVIVGVVFGVYPARKAAQLKPIDALRYE</sequence>
<evidence type="ECO:0000256" key="5">
    <source>
        <dbReference type="ARBA" id="ARBA00023136"/>
    </source>
</evidence>
<dbReference type="InterPro" id="IPR003838">
    <property type="entry name" value="ABC3_permease_C"/>
</dbReference>
<evidence type="ECO:0000256" key="4">
    <source>
        <dbReference type="ARBA" id="ARBA00022989"/>
    </source>
</evidence>
<feature type="domain" description="MacB-like periplasmic core" evidence="9">
    <location>
        <begin position="21"/>
        <end position="244"/>
    </location>
</feature>
<dbReference type="PANTHER" id="PTHR30572">
    <property type="entry name" value="MEMBRANE COMPONENT OF TRANSPORTER-RELATED"/>
    <property type="match status" value="1"/>
</dbReference>
<proteinExistence type="inferred from homology"/>
<feature type="domain" description="ABC3 transporter permease C-terminal" evidence="8">
    <location>
        <begin position="286"/>
        <end position="397"/>
    </location>
</feature>
<evidence type="ECO:0000259" key="8">
    <source>
        <dbReference type="Pfam" id="PF02687"/>
    </source>
</evidence>
<evidence type="ECO:0000313" key="10">
    <source>
        <dbReference type="EMBL" id="TCS81034.1"/>
    </source>
</evidence>
<comment type="similarity">
    <text evidence="6">Belongs to the ABC-4 integral membrane protein family.</text>
</comment>
<dbReference type="PANTHER" id="PTHR30572:SF4">
    <property type="entry name" value="ABC TRANSPORTER PERMEASE YTRF"/>
    <property type="match status" value="1"/>
</dbReference>
<comment type="subcellular location">
    <subcellularLocation>
        <location evidence="1">Cell membrane</location>
        <topology evidence="1">Multi-pass membrane protein</topology>
    </subcellularLocation>
</comment>
<name>A0A4R3KCS1_9BACI</name>
<keyword evidence="4 7" id="KW-1133">Transmembrane helix</keyword>
<keyword evidence="2" id="KW-1003">Cell membrane</keyword>
<feature type="transmembrane region" description="Helical" evidence="7">
    <location>
        <begin position="371"/>
        <end position="390"/>
    </location>
</feature>
<dbReference type="Pfam" id="PF02687">
    <property type="entry name" value="FtsX"/>
    <property type="match status" value="1"/>
</dbReference>
<dbReference type="InterPro" id="IPR025857">
    <property type="entry name" value="MacB_PCD"/>
</dbReference>
<evidence type="ECO:0000259" key="9">
    <source>
        <dbReference type="Pfam" id="PF12704"/>
    </source>
</evidence>
<dbReference type="GO" id="GO:0005886">
    <property type="term" value="C:plasma membrane"/>
    <property type="evidence" value="ECO:0007669"/>
    <property type="project" value="UniProtKB-SubCell"/>
</dbReference>
<evidence type="ECO:0000256" key="1">
    <source>
        <dbReference type="ARBA" id="ARBA00004651"/>
    </source>
</evidence>
<keyword evidence="11" id="KW-1185">Reference proteome</keyword>
<gene>
    <name evidence="10" type="ORF">EDD72_11411</name>
</gene>
<dbReference type="EMBL" id="SMAB01000014">
    <property type="protein sequence ID" value="TCS81034.1"/>
    <property type="molecule type" value="Genomic_DNA"/>
</dbReference>
<dbReference type="InterPro" id="IPR050250">
    <property type="entry name" value="Macrolide_Exporter_MacB"/>
</dbReference>
<evidence type="ECO:0000256" key="7">
    <source>
        <dbReference type="SAM" id="Phobius"/>
    </source>
</evidence>
<evidence type="ECO:0000313" key="11">
    <source>
        <dbReference type="Proteomes" id="UP000295788"/>
    </source>
</evidence>
<reference evidence="10 11" key="1">
    <citation type="submission" date="2019-03" db="EMBL/GenBank/DDBJ databases">
        <title>Genomic Encyclopedia of Type Strains, Phase IV (KMG-IV): sequencing the most valuable type-strain genomes for metagenomic binning, comparative biology and taxonomic classification.</title>
        <authorList>
            <person name="Goeker M."/>
        </authorList>
    </citation>
    <scope>NUCLEOTIDE SEQUENCE [LARGE SCALE GENOMIC DNA]</scope>
    <source>
        <strain evidence="10 11">DSM 23802</strain>
    </source>
</reference>
<dbReference type="GO" id="GO:0022857">
    <property type="term" value="F:transmembrane transporter activity"/>
    <property type="evidence" value="ECO:0007669"/>
    <property type="project" value="TreeGrafter"/>
</dbReference>
<protein>
    <submittedName>
        <fullName evidence="10">Putative ABC transport system permease protein</fullName>
    </submittedName>
</protein>
<dbReference type="Pfam" id="PF12704">
    <property type="entry name" value="MacB_PCD"/>
    <property type="match status" value="1"/>
</dbReference>
<feature type="transmembrane region" description="Helical" evidence="7">
    <location>
        <begin position="281"/>
        <end position="306"/>
    </location>
</feature>
<keyword evidence="5 7" id="KW-0472">Membrane</keyword>
<feature type="transmembrane region" description="Helical" evidence="7">
    <location>
        <begin position="21"/>
        <end position="42"/>
    </location>
</feature>
<evidence type="ECO:0000256" key="3">
    <source>
        <dbReference type="ARBA" id="ARBA00022692"/>
    </source>
</evidence>
<dbReference type="AlphaFoldDB" id="A0A4R3KCS1"/>
<accession>A0A4R3KCS1</accession>
<organism evidence="10 11">
    <name type="scientific">Tepidibacillus fermentans</name>
    <dbReference type="NCBI Taxonomy" id="1281767"/>
    <lineage>
        <taxon>Bacteria</taxon>
        <taxon>Bacillati</taxon>
        <taxon>Bacillota</taxon>
        <taxon>Bacilli</taxon>
        <taxon>Bacillales</taxon>
        <taxon>Bacillaceae</taxon>
        <taxon>Tepidibacillus</taxon>
    </lineage>
</organism>
<evidence type="ECO:0000256" key="2">
    <source>
        <dbReference type="ARBA" id="ARBA00022475"/>
    </source>
</evidence>
<comment type="caution">
    <text evidence="10">The sequence shown here is derived from an EMBL/GenBank/DDBJ whole genome shotgun (WGS) entry which is preliminary data.</text>
</comment>
<feature type="transmembrane region" description="Helical" evidence="7">
    <location>
        <begin position="337"/>
        <end position="359"/>
    </location>
</feature>